<feature type="coiled-coil region" evidence="1">
    <location>
        <begin position="148"/>
        <end position="175"/>
    </location>
</feature>
<keyword evidence="3" id="KW-1185">Reference proteome</keyword>
<organism evidence="3 4">
    <name type="scientific">Heterorhabditis bacteriophora</name>
    <name type="common">Entomopathogenic nematode worm</name>
    <dbReference type="NCBI Taxonomy" id="37862"/>
    <lineage>
        <taxon>Eukaryota</taxon>
        <taxon>Metazoa</taxon>
        <taxon>Ecdysozoa</taxon>
        <taxon>Nematoda</taxon>
        <taxon>Chromadorea</taxon>
        <taxon>Rhabditida</taxon>
        <taxon>Rhabditina</taxon>
        <taxon>Rhabditomorpha</taxon>
        <taxon>Strongyloidea</taxon>
        <taxon>Heterorhabditidae</taxon>
        <taxon>Heterorhabditis</taxon>
    </lineage>
</organism>
<dbReference type="Gene3D" id="1.20.58.60">
    <property type="match status" value="1"/>
</dbReference>
<dbReference type="SUPFAM" id="SSF46966">
    <property type="entry name" value="Spectrin repeat"/>
    <property type="match status" value="1"/>
</dbReference>
<evidence type="ECO:0000313" key="3">
    <source>
        <dbReference type="Proteomes" id="UP000095283"/>
    </source>
</evidence>
<evidence type="ECO:0000259" key="2">
    <source>
        <dbReference type="Pfam" id="PF25101"/>
    </source>
</evidence>
<feature type="coiled-coil region" evidence="1">
    <location>
        <begin position="52"/>
        <end position="79"/>
    </location>
</feature>
<dbReference type="Pfam" id="PF25101">
    <property type="entry name" value="Spectrin_7"/>
    <property type="match status" value="1"/>
</dbReference>
<reference evidence="4" key="1">
    <citation type="submission" date="2016-11" db="UniProtKB">
        <authorList>
            <consortium name="WormBaseParasite"/>
        </authorList>
    </citation>
    <scope>IDENTIFICATION</scope>
</reference>
<feature type="domain" description="Spectrin repeats metazoan" evidence="2">
    <location>
        <begin position="184"/>
        <end position="282"/>
    </location>
</feature>
<sequence length="387" mass="44653">MISQLSMMKADMRNANAAMAGELAPLARQKAATVILEGKDIAAKEVLTHEEHRLVKQRCNEMETRLSELEKLAEQRKSVGTQQISQDIQNLQSWFSSRAFPFLAQHGDIGGNFPDAKDFVAAHKEFATEVVNRDASVISVLSKKPEMSNSEKIAVKEFEENYEKLKDTLENRIQLGNTYEQVHKFAKDLESSFDALTSLLDTNRDFTNERVAAQMNNVFQMIQETLGQEKHQGEKFIANAEQIGRSDQLLNVQRAVQSVKNIITDHDHRFTYVTQKWLEWQQSKSELKRLEHCVDEVQMWQEEAWEIVRLLNHTNVTTVQETEGLQKRIKEFQETLGHQSRKIEEAMKYTQSMNLIIKLVIRTIYEACHGNKSTAETNRRVSERTRE</sequence>
<name>A0A1I7XJM6_HETBA</name>
<dbReference type="AlphaFoldDB" id="A0A1I7XJM6"/>
<keyword evidence="1" id="KW-0175">Coiled coil</keyword>
<dbReference type="WBParaSite" id="Hba_17920">
    <property type="protein sequence ID" value="Hba_17920"/>
    <property type="gene ID" value="Hba_17920"/>
</dbReference>
<evidence type="ECO:0000313" key="4">
    <source>
        <dbReference type="WBParaSite" id="Hba_17920"/>
    </source>
</evidence>
<dbReference type="Proteomes" id="UP000095283">
    <property type="component" value="Unplaced"/>
</dbReference>
<accession>A0A1I7XJM6</accession>
<dbReference type="InterPro" id="IPR058157">
    <property type="entry name" value="Spectrin_met"/>
</dbReference>
<protein>
    <submittedName>
        <fullName evidence="4">Muscle-specific protein</fullName>
    </submittedName>
</protein>
<evidence type="ECO:0000256" key="1">
    <source>
        <dbReference type="SAM" id="Coils"/>
    </source>
</evidence>
<proteinExistence type="predicted"/>